<dbReference type="Pfam" id="PF03060">
    <property type="entry name" value="NMO"/>
    <property type="match status" value="1"/>
</dbReference>
<dbReference type="Gene3D" id="3.20.20.70">
    <property type="entry name" value="Aldolase class I"/>
    <property type="match status" value="1"/>
</dbReference>
<evidence type="ECO:0000256" key="3">
    <source>
        <dbReference type="ARBA" id="ARBA00023002"/>
    </source>
</evidence>
<keyword evidence="2" id="KW-0288">FMN</keyword>
<dbReference type="InterPro" id="IPR017569">
    <property type="entry name" value="Enoyl_ACP_red-II_put"/>
</dbReference>
<keyword evidence="1" id="KW-0285">Flavoprotein</keyword>
<accession>A0ABZ2Y863</accession>
<evidence type="ECO:0000256" key="1">
    <source>
        <dbReference type="ARBA" id="ARBA00022630"/>
    </source>
</evidence>
<dbReference type="PANTHER" id="PTHR32332">
    <property type="entry name" value="2-NITROPROPANE DIOXYGENASE"/>
    <property type="match status" value="1"/>
</dbReference>
<dbReference type="EMBL" id="CP121689">
    <property type="protein sequence ID" value="WZL75203.1"/>
    <property type="molecule type" value="Genomic_DNA"/>
</dbReference>
<gene>
    <name evidence="4" type="primary">fabK</name>
    <name evidence="4" type="ORF">QBE54_06250</name>
</gene>
<dbReference type="InterPro" id="IPR004136">
    <property type="entry name" value="NMO"/>
</dbReference>
<name>A0ABZ2Y863_9BACT</name>
<dbReference type="InterPro" id="IPR013785">
    <property type="entry name" value="Aldolase_TIM"/>
</dbReference>
<dbReference type="Proteomes" id="UP001461341">
    <property type="component" value="Chromosome"/>
</dbReference>
<keyword evidence="5" id="KW-1185">Reference proteome</keyword>
<dbReference type="RefSeq" id="WP_369017349.1">
    <property type="nucleotide sequence ID" value="NZ_CP121689.1"/>
</dbReference>
<dbReference type="PANTHER" id="PTHR32332:SF20">
    <property type="entry name" value="2-NITROPROPANE DIOXYGENASE-LIKE PROTEIN"/>
    <property type="match status" value="1"/>
</dbReference>
<keyword evidence="3" id="KW-0560">Oxidoreductase</keyword>
<protein>
    <submittedName>
        <fullName evidence="4">Enoyl-[acyl-carrier-protein] reductase FabK</fullName>
    </submittedName>
</protein>
<dbReference type="SUPFAM" id="SSF51412">
    <property type="entry name" value="Inosine monophosphate dehydrogenase (IMPDH)"/>
    <property type="match status" value="1"/>
</dbReference>
<dbReference type="NCBIfam" id="TIGR03151">
    <property type="entry name" value="enACPred_II"/>
    <property type="match status" value="1"/>
</dbReference>
<proteinExistence type="predicted"/>
<organism evidence="4 5">
    <name type="scientific">Thermatribacter velox</name>
    <dbReference type="NCBI Taxonomy" id="3039681"/>
    <lineage>
        <taxon>Bacteria</taxon>
        <taxon>Pseudomonadati</taxon>
        <taxon>Atribacterota</taxon>
        <taxon>Atribacteria</taxon>
        <taxon>Atribacterales</taxon>
        <taxon>Thermatribacteraceae</taxon>
        <taxon>Thermatribacter</taxon>
    </lineage>
</organism>
<sequence>MKTRVTEILGIDVPIIQGGMAWVATAPLVAAVSEAGGLGVIGTGNMTGEELRSEIRRTRSLTSKPFGVNLMLLSPQIQEQIKVVKEERVPVVTTGAGNPGHLIEDFAKLGIITIPVVASVSLAKRLQKNGARMVIAEGMESGGHVGEITTLCLIPQVVDALDVPVIAAGGIADGRGMAACFALGAEGVQIGTRFICSEECEVHPAYKEAIVKASDRSTVVTGTSTGHPVRCLRNKLARKFELLEKQGACREEIEALGAGKLKEATCGNVQDGSVMMGQIAGLINDIKPVKAIIAELLEECKQTISRLYAEVVEQ</sequence>
<evidence type="ECO:0000313" key="4">
    <source>
        <dbReference type="EMBL" id="WZL75203.1"/>
    </source>
</evidence>
<evidence type="ECO:0000256" key="2">
    <source>
        <dbReference type="ARBA" id="ARBA00022643"/>
    </source>
</evidence>
<reference evidence="4 5" key="1">
    <citation type="submission" date="2023-03" db="EMBL/GenBank/DDBJ databases">
        <title>Novel Species.</title>
        <authorList>
            <person name="Ma S."/>
        </authorList>
    </citation>
    <scope>NUCLEOTIDE SEQUENCE [LARGE SCALE GENOMIC DNA]</scope>
    <source>
        <strain evidence="4 5">B11</strain>
    </source>
</reference>
<evidence type="ECO:0000313" key="5">
    <source>
        <dbReference type="Proteomes" id="UP001461341"/>
    </source>
</evidence>
<dbReference type="CDD" id="cd04730">
    <property type="entry name" value="NPD_like"/>
    <property type="match status" value="1"/>
</dbReference>